<keyword evidence="4 7" id="KW-0456">Lyase</keyword>
<proteinExistence type="predicted"/>
<evidence type="ECO:0000313" key="7">
    <source>
        <dbReference type="EMBL" id="NLR94321.1"/>
    </source>
</evidence>
<dbReference type="GO" id="GO:0042597">
    <property type="term" value="C:periplasmic space"/>
    <property type="evidence" value="ECO:0007669"/>
    <property type="project" value="UniProtKB-SubCell"/>
</dbReference>
<evidence type="ECO:0000256" key="1">
    <source>
        <dbReference type="ARBA" id="ARBA00004418"/>
    </source>
</evidence>
<dbReference type="SUPFAM" id="SSF48230">
    <property type="entry name" value="Chondroitin AC/alginate lyase"/>
    <property type="match status" value="1"/>
</dbReference>
<dbReference type="Pfam" id="PF05426">
    <property type="entry name" value="Alginate_lyase"/>
    <property type="match status" value="1"/>
</dbReference>
<keyword evidence="3" id="KW-0574">Periplasm</keyword>
<dbReference type="InterPro" id="IPR008397">
    <property type="entry name" value="Alginate_lyase_dom"/>
</dbReference>
<evidence type="ECO:0000259" key="5">
    <source>
        <dbReference type="Pfam" id="PF05426"/>
    </source>
</evidence>
<dbReference type="PANTHER" id="PTHR39210">
    <property type="entry name" value="HEPARIN-SULFATE LYASE"/>
    <property type="match status" value="1"/>
</dbReference>
<evidence type="ECO:0000256" key="2">
    <source>
        <dbReference type="ARBA" id="ARBA00022729"/>
    </source>
</evidence>
<dbReference type="PANTHER" id="PTHR39210:SF1">
    <property type="entry name" value="HEPARIN-SULFATE LYASE"/>
    <property type="match status" value="1"/>
</dbReference>
<keyword evidence="2" id="KW-0732">Signal</keyword>
<evidence type="ECO:0000256" key="3">
    <source>
        <dbReference type="ARBA" id="ARBA00022764"/>
    </source>
</evidence>
<dbReference type="Gene3D" id="1.50.10.100">
    <property type="entry name" value="Chondroitin AC/alginate lyase"/>
    <property type="match status" value="1"/>
</dbReference>
<keyword evidence="8" id="KW-1185">Reference proteome</keyword>
<sequence length="745" mass="85049">MLIRKYTILVYLLIVSFSPLFGQHQLTLTNEEEKEIKQGETVELFSNSVKAAEKKLAPYLEKGVDVPTPKDLAGGYTHSQHKKNYFLMQKAGVLFQITGNEAYAEFIKNTLEKYSAQYKNWDRHPSKKSYARGKIFWQCLNDANWLVYTSQAYGSIYSWLSPKERKKLNNELFRPMADFLSVETPRFFNRLHNHSTWANAGVGMIGLVMEDEDLVQKALYGLPITDEKVKDNDGGSITKEGQKEAGFLAQIDHSFSPDGYYTEGPYYQRYAMYPFLIFALALENQQPSLEIFKYREGVLLKAVDALLQQTNASGEFFPLNDAQKGMSYYSRELQLSLALGYYYGKQDKGLLGLIKEQQRVPLNYAGYIAARDINKGLAQPFKKHSIYFSDGPKGDKGGIGVLRSDEVELIMKFSQHGMGHGHFDRLSYSLNFGKEEVLQDYGAARYVNIHQKDGGGYLKENKTWAKQTIAHNTVVVGKRSQFKGNVKKADSISPEEYIFSTDKENVQVVSAKESNAYQEVDLHRTLVLIKDSSFENPLVLDLFNVQLDTAQLLQLPYHYHGQLMFSSVDLQRATTLKPLGEKDGYQHLWNVAEGEVKGAFNQINWFDKHRFYTLNMATTEGESITLAELGANDPHFNLRRDPSIILNKQGQKGDNWMVSILETHGSYSTVTEASKNTYSTIKDVFISFQNNEYITVNFTNKQNEEWTFILSTVDNSDVKEHQLSLKDRVIKWDGPFVLFKNEIDQ</sequence>
<accession>A0A7X8XYL1</accession>
<evidence type="ECO:0000256" key="4">
    <source>
        <dbReference type="ARBA" id="ARBA00023239"/>
    </source>
</evidence>
<dbReference type="EMBL" id="JABAIL010000011">
    <property type="protein sequence ID" value="NLR94321.1"/>
    <property type="molecule type" value="Genomic_DNA"/>
</dbReference>
<feature type="domain" description="Heparinase II/III-like C-terminal" evidence="6">
    <location>
        <begin position="391"/>
        <end position="645"/>
    </location>
</feature>
<dbReference type="AlphaFoldDB" id="A0A7X8XYL1"/>
<feature type="domain" description="Alginate lyase" evidence="5">
    <location>
        <begin position="91"/>
        <end position="311"/>
    </location>
</feature>
<dbReference type="Proteomes" id="UP000585050">
    <property type="component" value="Unassembled WGS sequence"/>
</dbReference>
<organism evidence="7 8">
    <name type="scientific">Flammeovirga agarivorans</name>
    <dbReference type="NCBI Taxonomy" id="2726742"/>
    <lineage>
        <taxon>Bacteria</taxon>
        <taxon>Pseudomonadati</taxon>
        <taxon>Bacteroidota</taxon>
        <taxon>Cytophagia</taxon>
        <taxon>Cytophagales</taxon>
        <taxon>Flammeovirgaceae</taxon>
        <taxon>Flammeovirga</taxon>
    </lineage>
</organism>
<dbReference type="Gene3D" id="2.70.98.70">
    <property type="match status" value="1"/>
</dbReference>
<comment type="subcellular location">
    <subcellularLocation>
        <location evidence="1">Periplasm</location>
    </subcellularLocation>
</comment>
<evidence type="ECO:0000259" key="6">
    <source>
        <dbReference type="Pfam" id="PF07940"/>
    </source>
</evidence>
<dbReference type="InterPro" id="IPR012480">
    <property type="entry name" value="Hepar_II_III_C"/>
</dbReference>
<reference evidence="7 8" key="1">
    <citation type="submission" date="2020-04" db="EMBL/GenBank/DDBJ databases">
        <title>Flammeovirga sp. SR4, a novel species isolated from seawater.</title>
        <authorList>
            <person name="Wang X."/>
        </authorList>
    </citation>
    <scope>NUCLEOTIDE SEQUENCE [LARGE SCALE GENOMIC DNA]</scope>
    <source>
        <strain evidence="7 8">SR4</strain>
    </source>
</reference>
<dbReference type="Pfam" id="PF07940">
    <property type="entry name" value="Hepar_II_III_C"/>
    <property type="match status" value="1"/>
</dbReference>
<dbReference type="InterPro" id="IPR008929">
    <property type="entry name" value="Chondroitin_lyas"/>
</dbReference>
<evidence type="ECO:0000313" key="8">
    <source>
        <dbReference type="Proteomes" id="UP000585050"/>
    </source>
</evidence>
<gene>
    <name evidence="7" type="ORF">HGP29_24165</name>
</gene>
<name>A0A7X8XYL1_9BACT</name>
<dbReference type="GO" id="GO:0016829">
    <property type="term" value="F:lyase activity"/>
    <property type="evidence" value="ECO:0007669"/>
    <property type="project" value="UniProtKB-KW"/>
</dbReference>
<protein>
    <submittedName>
        <fullName evidence="7">Alginate lyase family protein</fullName>
    </submittedName>
</protein>
<comment type="caution">
    <text evidence="7">The sequence shown here is derived from an EMBL/GenBank/DDBJ whole genome shotgun (WGS) entry which is preliminary data.</text>
</comment>
<dbReference type="RefSeq" id="WP_168885033.1">
    <property type="nucleotide sequence ID" value="NZ_JABAIL010000011.1"/>
</dbReference>